<accession>A0A172YGV6</accession>
<dbReference type="EMBL" id="CP015243">
    <property type="protein sequence ID" value="ANF58346.1"/>
    <property type="molecule type" value="Genomic_DNA"/>
</dbReference>
<dbReference type="Proteomes" id="UP000077875">
    <property type="component" value="Chromosome"/>
</dbReference>
<protein>
    <submittedName>
        <fullName evidence="1">Uncharacterized protein</fullName>
    </submittedName>
</protein>
<proteinExistence type="predicted"/>
<keyword evidence="2" id="KW-1185">Reference proteome</keyword>
<organism evidence="1 2">
    <name type="scientific">Halotalea alkalilenta</name>
    <dbReference type="NCBI Taxonomy" id="376489"/>
    <lineage>
        <taxon>Bacteria</taxon>
        <taxon>Pseudomonadati</taxon>
        <taxon>Pseudomonadota</taxon>
        <taxon>Gammaproteobacteria</taxon>
        <taxon>Oceanospirillales</taxon>
        <taxon>Halomonadaceae</taxon>
        <taxon>Halotalea</taxon>
    </lineage>
</organism>
<dbReference type="RefSeq" id="WP_064123234.1">
    <property type="nucleotide sequence ID" value="NZ_CP015243.1"/>
</dbReference>
<reference evidence="1 2" key="1">
    <citation type="submission" date="2016-04" db="EMBL/GenBank/DDBJ databases">
        <title>Complete Genome Sequence of Halotalea alkalilenta IHB B 13600.</title>
        <authorList>
            <person name="Swarnkar M.K."/>
            <person name="Sharma A."/>
            <person name="Kaushal K."/>
            <person name="Soni R."/>
            <person name="Rana S."/>
            <person name="Singh A.K."/>
            <person name="Gulati A."/>
        </authorList>
    </citation>
    <scope>NUCLEOTIDE SEQUENCE [LARGE SCALE GENOMIC DNA]</scope>
    <source>
        <strain evidence="1 2">IHB B 13600</strain>
    </source>
</reference>
<evidence type="ECO:0000313" key="1">
    <source>
        <dbReference type="EMBL" id="ANF58346.1"/>
    </source>
</evidence>
<name>A0A172YGV6_9GAMM</name>
<evidence type="ECO:0000313" key="2">
    <source>
        <dbReference type="Proteomes" id="UP000077875"/>
    </source>
</evidence>
<gene>
    <name evidence="1" type="ORF">A5892_13410</name>
</gene>
<dbReference type="AlphaFoldDB" id="A0A172YGV6"/>
<dbReference type="KEGG" id="haa:A5892_13410"/>
<sequence length="73" mass="7966">MNQAGWYLIAYSYFGQPGEEVMALLRAPDGGESSIAVPCEGESYTEWSEEEILSRALLAMHSEGALQRRSAPG</sequence>